<comment type="subcellular location">
    <subcellularLocation>
        <location evidence="1">Membrane</location>
    </subcellularLocation>
</comment>
<feature type="transmembrane region" description="Helical" evidence="5">
    <location>
        <begin position="68"/>
        <end position="89"/>
    </location>
</feature>
<evidence type="ECO:0000256" key="1">
    <source>
        <dbReference type="ARBA" id="ARBA00004370"/>
    </source>
</evidence>
<dbReference type="InterPro" id="IPR053071">
    <property type="entry name" value="GPCR1-related_rcpt"/>
</dbReference>
<dbReference type="SUPFAM" id="SSF81321">
    <property type="entry name" value="Family A G protein-coupled receptor-like"/>
    <property type="match status" value="1"/>
</dbReference>
<accession>A0A8S3YR35</accession>
<name>A0A8S3YR35_9EUPU</name>
<sequence>MRAFETMFQACCEQITILMPPEDAENASSIEALCTKLTSVAIVNHVTTGVLDFEQIVSVDMAWWVYGVYYALILSLTTLLNVFSIHIFLHISMRSPTTYLLAAITVLDLLTCLVQAPLNIHAYLLERYRELPSYIWCEIYNYVHNFLPAALHSAAFLLNMFLSVQRCAGIRDIKQLRVVGTYKASLLATVLCVLFSFSIHALYPATIGIESVTAISKKVVSSRGLDYIQSCRVVPRFKDTYIALYSSYLWLRVSLLQVTPALIITVCNITLIQASYKTYAYRKRLVGALGIFTESNASSLATDDTFLTSERSCSKTATSERAVEIGLSIAPHKNEEIAQIIYTRHSMSETLGQSRGSRRSADGQANSCFRERRSVSEGICENAAINKRGSNKRFSTGNINSFSRNGKVAPLTSFSGILEEVSLDSTAHVGCRAQNRHFSICAMPRAVKSLSIDTTNLLYGCHDPGVERRTDGILQQRCKSSNLFAASRDSVQMYKESEKIYFENTRRISVVPEKTVHTLEVMRASFSHFRPAESSYVRDNLQDDRLLHQPKASFSCRSDISFVANTLRPSSSTICRNSNHSSVPSIAHSYINNRFKPLLSTQHSITSISAEVRSTIMLILVTSCTLIAEVFVVILLILLFLSNFVWPSGDLISHSDLSTAIMFSNALVSLTFPLNFVFFCGLSQAFRSALTSRLQALIGRRSQNSDQT</sequence>
<evidence type="ECO:0000256" key="5">
    <source>
        <dbReference type="SAM" id="Phobius"/>
    </source>
</evidence>
<comment type="caution">
    <text evidence="7">The sequence shown here is derived from an EMBL/GenBank/DDBJ whole genome shotgun (WGS) entry which is preliminary data.</text>
</comment>
<evidence type="ECO:0000256" key="2">
    <source>
        <dbReference type="ARBA" id="ARBA00022692"/>
    </source>
</evidence>
<keyword evidence="4 5" id="KW-0472">Membrane</keyword>
<feature type="transmembrane region" description="Helical" evidence="5">
    <location>
        <begin position="184"/>
        <end position="203"/>
    </location>
</feature>
<keyword evidence="8" id="KW-1185">Reference proteome</keyword>
<evidence type="ECO:0000256" key="4">
    <source>
        <dbReference type="ARBA" id="ARBA00023136"/>
    </source>
</evidence>
<dbReference type="AlphaFoldDB" id="A0A8S3YR35"/>
<proteinExistence type="predicted"/>
<feature type="transmembrane region" description="Helical" evidence="5">
    <location>
        <begin position="101"/>
        <end position="125"/>
    </location>
</feature>
<keyword evidence="2 5" id="KW-0812">Transmembrane</keyword>
<dbReference type="EMBL" id="CAJHNH020000732">
    <property type="protein sequence ID" value="CAG5119539.1"/>
    <property type="molecule type" value="Genomic_DNA"/>
</dbReference>
<evidence type="ECO:0000313" key="7">
    <source>
        <dbReference type="EMBL" id="CAG5119539.1"/>
    </source>
</evidence>
<dbReference type="PANTHER" id="PTHR47023:SF1">
    <property type="entry name" value="SEX PEPTIDE RECEPTOR"/>
    <property type="match status" value="1"/>
</dbReference>
<feature type="transmembrane region" description="Helical" evidence="5">
    <location>
        <begin position="249"/>
        <end position="274"/>
    </location>
</feature>
<reference evidence="7" key="1">
    <citation type="submission" date="2021-04" db="EMBL/GenBank/DDBJ databases">
        <authorList>
            <consortium name="Molecular Ecology Group"/>
        </authorList>
    </citation>
    <scope>NUCLEOTIDE SEQUENCE</scope>
</reference>
<dbReference type="InterPro" id="IPR017452">
    <property type="entry name" value="GPCR_Rhodpsn_7TM"/>
</dbReference>
<gene>
    <name evidence="7" type="ORF">CUNI_LOCUS5097</name>
</gene>
<feature type="transmembrane region" description="Helical" evidence="5">
    <location>
        <begin position="661"/>
        <end position="683"/>
    </location>
</feature>
<feature type="transmembrane region" description="Helical" evidence="5">
    <location>
        <begin position="616"/>
        <end position="641"/>
    </location>
</feature>
<keyword evidence="3 5" id="KW-1133">Transmembrane helix</keyword>
<evidence type="ECO:0000259" key="6">
    <source>
        <dbReference type="PROSITE" id="PS50262"/>
    </source>
</evidence>
<organism evidence="7 8">
    <name type="scientific">Candidula unifasciata</name>
    <dbReference type="NCBI Taxonomy" id="100452"/>
    <lineage>
        <taxon>Eukaryota</taxon>
        <taxon>Metazoa</taxon>
        <taxon>Spiralia</taxon>
        <taxon>Lophotrochozoa</taxon>
        <taxon>Mollusca</taxon>
        <taxon>Gastropoda</taxon>
        <taxon>Heterobranchia</taxon>
        <taxon>Euthyneura</taxon>
        <taxon>Panpulmonata</taxon>
        <taxon>Eupulmonata</taxon>
        <taxon>Stylommatophora</taxon>
        <taxon>Helicina</taxon>
        <taxon>Helicoidea</taxon>
        <taxon>Geomitridae</taxon>
        <taxon>Candidula</taxon>
    </lineage>
</organism>
<dbReference type="PROSITE" id="PS50262">
    <property type="entry name" value="G_PROTEIN_RECEP_F1_2"/>
    <property type="match status" value="1"/>
</dbReference>
<feature type="transmembrane region" description="Helical" evidence="5">
    <location>
        <begin position="145"/>
        <end position="164"/>
    </location>
</feature>
<dbReference type="PANTHER" id="PTHR47023">
    <property type="entry name" value="SEX PEPTIDE RECEPTOR"/>
    <property type="match status" value="1"/>
</dbReference>
<evidence type="ECO:0000256" key="3">
    <source>
        <dbReference type="ARBA" id="ARBA00022989"/>
    </source>
</evidence>
<dbReference type="Gene3D" id="1.20.1070.10">
    <property type="entry name" value="Rhodopsin 7-helix transmembrane proteins"/>
    <property type="match status" value="2"/>
</dbReference>
<protein>
    <recommendedName>
        <fullName evidence="6">G-protein coupled receptors family 1 profile domain-containing protein</fullName>
    </recommendedName>
</protein>
<dbReference type="Proteomes" id="UP000678393">
    <property type="component" value="Unassembled WGS sequence"/>
</dbReference>
<dbReference type="OrthoDB" id="6151271at2759"/>
<feature type="domain" description="G-protein coupled receptors family 1 profile" evidence="6">
    <location>
        <begin position="80"/>
        <end position="274"/>
    </location>
</feature>
<dbReference type="GO" id="GO:0016020">
    <property type="term" value="C:membrane"/>
    <property type="evidence" value="ECO:0007669"/>
    <property type="project" value="UniProtKB-SubCell"/>
</dbReference>
<evidence type="ECO:0000313" key="8">
    <source>
        <dbReference type="Proteomes" id="UP000678393"/>
    </source>
</evidence>